<evidence type="ECO:0000313" key="9">
    <source>
        <dbReference type="EMBL" id="EHM10194.1"/>
    </source>
</evidence>
<feature type="transmembrane region" description="Helical" evidence="8">
    <location>
        <begin position="12"/>
        <end position="34"/>
    </location>
</feature>
<dbReference type="RefSeq" id="WP_006583688.1">
    <property type="nucleotide sequence ID" value="NZ_CM001377.1"/>
</dbReference>
<keyword evidence="4 8" id="KW-0812">Transmembrane</keyword>
<dbReference type="OrthoDB" id="9810952at2"/>
<feature type="transmembrane region" description="Helical" evidence="8">
    <location>
        <begin position="72"/>
        <end position="102"/>
    </location>
</feature>
<feature type="transmembrane region" description="Helical" evidence="8">
    <location>
        <begin position="280"/>
        <end position="299"/>
    </location>
</feature>
<dbReference type="AlphaFoldDB" id="H0USA5"/>
<evidence type="ECO:0000256" key="7">
    <source>
        <dbReference type="ARBA" id="ARBA00023136"/>
    </source>
</evidence>
<dbReference type="InterPro" id="IPR003445">
    <property type="entry name" value="Cat_transpt"/>
</dbReference>
<evidence type="ECO:0000256" key="5">
    <source>
        <dbReference type="ARBA" id="ARBA00022989"/>
    </source>
</evidence>
<dbReference type="HOGENOM" id="CLU_026429_0_1_0"/>
<feature type="transmembrane region" description="Helical" evidence="8">
    <location>
        <begin position="123"/>
        <end position="144"/>
    </location>
</feature>
<dbReference type="PANTHER" id="PTHR32024">
    <property type="entry name" value="TRK SYSTEM POTASSIUM UPTAKE PROTEIN TRKG-RELATED"/>
    <property type="match status" value="1"/>
</dbReference>
<dbReference type="GO" id="GO:0030001">
    <property type="term" value="P:metal ion transport"/>
    <property type="evidence" value="ECO:0007669"/>
    <property type="project" value="UniProtKB-ARBA"/>
</dbReference>
<dbReference type="GO" id="GO:0005886">
    <property type="term" value="C:plasma membrane"/>
    <property type="evidence" value="ECO:0007669"/>
    <property type="project" value="UniProtKB-SubCell"/>
</dbReference>
<proteinExistence type="predicted"/>
<evidence type="ECO:0000256" key="4">
    <source>
        <dbReference type="ARBA" id="ARBA00022692"/>
    </source>
</evidence>
<dbReference type="EMBL" id="CM001377">
    <property type="protein sequence ID" value="EHM10194.1"/>
    <property type="molecule type" value="Genomic_DNA"/>
</dbReference>
<dbReference type="STRING" id="926567.TheveDRAFT_1070"/>
<evidence type="ECO:0000256" key="3">
    <source>
        <dbReference type="ARBA" id="ARBA00022475"/>
    </source>
</evidence>
<name>H0USA5_9BACT</name>
<dbReference type="PANTHER" id="PTHR32024:SF1">
    <property type="entry name" value="KTR SYSTEM POTASSIUM UPTAKE PROTEIN B"/>
    <property type="match status" value="1"/>
</dbReference>
<gene>
    <name evidence="9" type="ORF">TheveDRAFT_1070</name>
</gene>
<comment type="subcellular location">
    <subcellularLocation>
        <location evidence="1">Cell membrane</location>
        <topology evidence="1">Multi-pass membrane protein</topology>
    </subcellularLocation>
</comment>
<evidence type="ECO:0000256" key="8">
    <source>
        <dbReference type="SAM" id="Phobius"/>
    </source>
</evidence>
<feature type="transmembrane region" description="Helical" evidence="8">
    <location>
        <begin position="372"/>
        <end position="389"/>
    </location>
</feature>
<keyword evidence="10" id="KW-1185">Reference proteome</keyword>
<feature type="transmembrane region" description="Helical" evidence="8">
    <location>
        <begin position="186"/>
        <end position="206"/>
    </location>
</feature>
<keyword evidence="7 8" id="KW-0472">Membrane</keyword>
<feature type="transmembrane region" description="Helical" evidence="8">
    <location>
        <begin position="401"/>
        <end position="422"/>
    </location>
</feature>
<keyword evidence="3" id="KW-1003">Cell membrane</keyword>
<evidence type="ECO:0000256" key="2">
    <source>
        <dbReference type="ARBA" id="ARBA00022448"/>
    </source>
</evidence>
<organism evidence="9 10">
    <name type="scientific">Thermanaerovibrio velox DSM 12556</name>
    <dbReference type="NCBI Taxonomy" id="926567"/>
    <lineage>
        <taxon>Bacteria</taxon>
        <taxon>Thermotogati</taxon>
        <taxon>Synergistota</taxon>
        <taxon>Synergistia</taxon>
        <taxon>Synergistales</taxon>
        <taxon>Synergistaceae</taxon>
        <taxon>Thermanaerovibrio</taxon>
    </lineage>
</organism>
<reference evidence="9 10" key="1">
    <citation type="submission" date="2011-10" db="EMBL/GenBank/DDBJ databases">
        <title>The Noncontiguous Finished genome of Thermanaerovibrio velox DSM 12556.</title>
        <authorList>
            <consortium name="US DOE Joint Genome Institute (JGI-PGF)"/>
            <person name="Lucas S."/>
            <person name="Copeland A."/>
            <person name="Lapidus A."/>
            <person name="Glavina del Rio T."/>
            <person name="Dalin E."/>
            <person name="Tice H."/>
            <person name="Bruce D."/>
            <person name="Goodwin L."/>
            <person name="Pitluck S."/>
            <person name="Peters L."/>
            <person name="Mikhailova N."/>
            <person name="Teshima H."/>
            <person name="Kyrpides N."/>
            <person name="Mavromatis K."/>
            <person name="Ivanova N."/>
            <person name="Markowitz V."/>
            <person name="Cheng J.-F."/>
            <person name="Hugenholtz P."/>
            <person name="Woyke T."/>
            <person name="Wu D."/>
            <person name="Spring S."/>
            <person name="Brambilla E.-M."/>
            <person name="Klenk H.-P."/>
            <person name="Eisen J.A."/>
        </authorList>
    </citation>
    <scope>NUCLEOTIDE SEQUENCE [LARGE SCALE GENOMIC DNA]</scope>
    <source>
        <strain evidence="9 10">DSM 12556</strain>
    </source>
</reference>
<evidence type="ECO:0000256" key="6">
    <source>
        <dbReference type="ARBA" id="ARBA00023065"/>
    </source>
</evidence>
<feature type="transmembrane region" description="Helical" evidence="8">
    <location>
        <begin position="345"/>
        <end position="366"/>
    </location>
</feature>
<sequence length="440" mass="47477">MRSYSSFRPELWLVFGFLSLIAAGALALWSIGILKSMPIDFLDALFTSTSAVCVTGLSTIDIGRDLPTASQVVLLMLIQIGGLGVMTATTAFAVVLGARISIKGRLIWAGSMGLDTPQGAVKLLIRVFVISLFAEALMSVPLFLGFLQTEPVGRAAYMAVFHSISAFCNAGFSPYSNSLVDFSSNFLVMIPITLLIVVGGMGFPVVDDVIMCVKLRRWRPSPYSRVVLKSTFWLIVLGSLLLFLSEFNGAMRGMPFSEKVMNAVFHSVTPRTAGFNSLPMTSLSGLSLVFTVFLMWVGASPSSTGGGVKTTTLAVLWASCVSEVRGLGEVRLEGRSVDSRLQRKALTVSMLYTLAIFIAVCLLTVFEPLPTSTLIFEAFSAMGTVGLSLGITSKLTPEGKLILILLMYWGRVGIVTFMYSLFRRHVPGRVLLPGINMPIG</sequence>
<dbReference type="GO" id="GO:0008324">
    <property type="term" value="F:monoatomic cation transmembrane transporter activity"/>
    <property type="evidence" value="ECO:0007669"/>
    <property type="project" value="InterPro"/>
</dbReference>
<keyword evidence="2" id="KW-0813">Transport</keyword>
<dbReference type="Proteomes" id="UP000005730">
    <property type="component" value="Chromosome"/>
</dbReference>
<keyword evidence="5 8" id="KW-1133">Transmembrane helix</keyword>
<dbReference type="eggNOG" id="COG0168">
    <property type="taxonomic scope" value="Bacteria"/>
</dbReference>
<feature type="transmembrane region" description="Helical" evidence="8">
    <location>
        <begin position="226"/>
        <end position="245"/>
    </location>
</feature>
<accession>H0USA5</accession>
<evidence type="ECO:0000256" key="1">
    <source>
        <dbReference type="ARBA" id="ARBA00004651"/>
    </source>
</evidence>
<evidence type="ECO:0000313" key="10">
    <source>
        <dbReference type="Proteomes" id="UP000005730"/>
    </source>
</evidence>
<keyword evidence="6" id="KW-0406">Ion transport</keyword>
<protein>
    <submittedName>
        <fullName evidence="9">Trk-type K+ transport system, membrane component</fullName>
    </submittedName>
</protein>
<dbReference type="Pfam" id="PF02386">
    <property type="entry name" value="TrkH"/>
    <property type="match status" value="1"/>
</dbReference>